<accession>A0ABT5L6E0</accession>
<dbReference type="Gene3D" id="3.40.225.10">
    <property type="entry name" value="Class II aldolase/adducin N-terminal domain"/>
    <property type="match status" value="1"/>
</dbReference>
<dbReference type="RefSeq" id="WP_273641719.1">
    <property type="nucleotide sequence ID" value="NZ_JAQQXP010000002.1"/>
</dbReference>
<name>A0ABT5L6E0_9ALTE</name>
<dbReference type="InterPro" id="IPR001303">
    <property type="entry name" value="Aldolase_II/adducin_N"/>
</dbReference>
<reference evidence="3 4" key="1">
    <citation type="submission" date="2022-10" db="EMBL/GenBank/DDBJ databases">
        <title>Alteromonas sp. chi3 Genome sequencing.</title>
        <authorList>
            <person name="Park S."/>
        </authorList>
    </citation>
    <scope>NUCLEOTIDE SEQUENCE [LARGE SCALE GENOMIC DNA]</scope>
    <source>
        <strain evidence="4">chi3</strain>
    </source>
</reference>
<evidence type="ECO:0000256" key="1">
    <source>
        <dbReference type="ARBA" id="ARBA00037961"/>
    </source>
</evidence>
<evidence type="ECO:0000259" key="2">
    <source>
        <dbReference type="SMART" id="SM01007"/>
    </source>
</evidence>
<dbReference type="NCBIfam" id="NF005451">
    <property type="entry name" value="PRK07044.1"/>
    <property type="match status" value="1"/>
</dbReference>
<dbReference type="InterPro" id="IPR051017">
    <property type="entry name" value="Aldolase-II_Adducin_sf"/>
</dbReference>
<evidence type="ECO:0000313" key="4">
    <source>
        <dbReference type="Proteomes" id="UP001218788"/>
    </source>
</evidence>
<dbReference type="PANTHER" id="PTHR10672">
    <property type="entry name" value="ADDUCIN"/>
    <property type="match status" value="1"/>
</dbReference>
<protein>
    <submittedName>
        <fullName evidence="3">Class II aldolase/adducin family protein</fullName>
    </submittedName>
</protein>
<proteinExistence type="inferred from homology"/>
<sequence length="251" mass="27866">MAGLSSTNTDDEHNLRVDLAAAYRLLDLEGWGDTIFTHISARCPHSDNRFLLNRYGLLPEEICASSLVEVDVQGNHAGQGQALVNPAGFTIHSAVHMAREDAHCVMHTHTMAGMAVAGLTMGLLPLNQTSMEFFNRIAYYDYQGIPLECDERSAIVDALGSHHSMILRNHGLLTVGRSVAEAFYRMYYLNKACEIQIETLKTGGELLIPSDETAEHVAQQAANPDYQAQSIALIWQAMRRKLDRIDPSYQH</sequence>
<dbReference type="Pfam" id="PF00596">
    <property type="entry name" value="Aldolase_II"/>
    <property type="match status" value="1"/>
</dbReference>
<evidence type="ECO:0000313" key="3">
    <source>
        <dbReference type="EMBL" id="MDC8831936.1"/>
    </source>
</evidence>
<feature type="domain" description="Class II aldolase/adducin N-terminal" evidence="2">
    <location>
        <begin position="17"/>
        <end position="197"/>
    </location>
</feature>
<organism evidence="3 4">
    <name type="scientific">Alteromonas gilva</name>
    <dbReference type="NCBI Taxonomy" id="2987522"/>
    <lineage>
        <taxon>Bacteria</taxon>
        <taxon>Pseudomonadati</taxon>
        <taxon>Pseudomonadota</taxon>
        <taxon>Gammaproteobacteria</taxon>
        <taxon>Alteromonadales</taxon>
        <taxon>Alteromonadaceae</taxon>
        <taxon>Alteromonas/Salinimonas group</taxon>
        <taxon>Alteromonas</taxon>
    </lineage>
</organism>
<dbReference type="EMBL" id="JAQQXP010000002">
    <property type="protein sequence ID" value="MDC8831936.1"/>
    <property type="molecule type" value="Genomic_DNA"/>
</dbReference>
<comment type="similarity">
    <text evidence="1">Belongs to the aldolase class II family.</text>
</comment>
<dbReference type="Proteomes" id="UP001218788">
    <property type="component" value="Unassembled WGS sequence"/>
</dbReference>
<dbReference type="SUPFAM" id="SSF53639">
    <property type="entry name" value="AraD/HMP-PK domain-like"/>
    <property type="match status" value="1"/>
</dbReference>
<dbReference type="InterPro" id="IPR036409">
    <property type="entry name" value="Aldolase_II/adducin_N_sf"/>
</dbReference>
<dbReference type="SMART" id="SM01007">
    <property type="entry name" value="Aldolase_II"/>
    <property type="match status" value="1"/>
</dbReference>
<dbReference type="PANTHER" id="PTHR10672:SF3">
    <property type="entry name" value="PROTEIN HU-LI TAI SHAO"/>
    <property type="match status" value="1"/>
</dbReference>
<gene>
    <name evidence="3" type="ORF">OIK42_14350</name>
</gene>
<comment type="caution">
    <text evidence="3">The sequence shown here is derived from an EMBL/GenBank/DDBJ whole genome shotgun (WGS) entry which is preliminary data.</text>
</comment>
<keyword evidence="4" id="KW-1185">Reference proteome</keyword>